<dbReference type="InterPro" id="IPR000620">
    <property type="entry name" value="EamA_dom"/>
</dbReference>
<evidence type="ECO:0000259" key="9">
    <source>
        <dbReference type="Pfam" id="PF00892"/>
    </source>
</evidence>
<dbReference type="Pfam" id="PF00892">
    <property type="entry name" value="EamA"/>
    <property type="match status" value="1"/>
</dbReference>
<feature type="transmembrane region" description="Helical" evidence="8">
    <location>
        <begin position="191"/>
        <end position="212"/>
    </location>
</feature>
<feature type="transmembrane region" description="Helical" evidence="8">
    <location>
        <begin position="249"/>
        <end position="269"/>
    </location>
</feature>
<protein>
    <submittedName>
        <fullName evidence="10">EamA family transporter</fullName>
    </submittedName>
</protein>
<dbReference type="RefSeq" id="WP_259867066.1">
    <property type="nucleotide sequence ID" value="NZ_CP073720.1"/>
</dbReference>
<evidence type="ECO:0000256" key="2">
    <source>
        <dbReference type="ARBA" id="ARBA00007362"/>
    </source>
</evidence>
<evidence type="ECO:0000256" key="3">
    <source>
        <dbReference type="ARBA" id="ARBA00022475"/>
    </source>
</evidence>
<evidence type="ECO:0000313" key="11">
    <source>
        <dbReference type="Proteomes" id="UP001059617"/>
    </source>
</evidence>
<keyword evidence="4 8" id="KW-0812">Transmembrane</keyword>
<feature type="domain" description="EamA" evidence="9">
    <location>
        <begin position="162"/>
        <end position="289"/>
    </location>
</feature>
<comment type="similarity">
    <text evidence="2">Belongs to the EamA transporter family.</text>
</comment>
<evidence type="ECO:0000256" key="6">
    <source>
        <dbReference type="ARBA" id="ARBA00023136"/>
    </source>
</evidence>
<keyword evidence="3" id="KW-1003">Cell membrane</keyword>
<comment type="subcellular location">
    <subcellularLocation>
        <location evidence="1">Cell membrane</location>
        <topology evidence="1">Multi-pass membrane protein</topology>
    </subcellularLocation>
</comment>
<dbReference type="InterPro" id="IPR051258">
    <property type="entry name" value="Diverse_Substrate_Transporter"/>
</dbReference>
<evidence type="ECO:0000256" key="7">
    <source>
        <dbReference type="SAM" id="MobiDB-lite"/>
    </source>
</evidence>
<dbReference type="SUPFAM" id="SSF103481">
    <property type="entry name" value="Multidrug resistance efflux transporter EmrE"/>
    <property type="match status" value="2"/>
</dbReference>
<dbReference type="PANTHER" id="PTHR42920">
    <property type="entry name" value="OS03G0707200 PROTEIN-RELATED"/>
    <property type="match status" value="1"/>
</dbReference>
<feature type="compositionally biased region" description="Basic residues" evidence="7">
    <location>
        <begin position="316"/>
        <end position="330"/>
    </location>
</feature>
<evidence type="ECO:0000256" key="5">
    <source>
        <dbReference type="ARBA" id="ARBA00022989"/>
    </source>
</evidence>
<evidence type="ECO:0000313" key="10">
    <source>
        <dbReference type="EMBL" id="UWP87158.1"/>
    </source>
</evidence>
<feature type="transmembrane region" description="Helical" evidence="8">
    <location>
        <begin position="275"/>
        <end position="292"/>
    </location>
</feature>
<feature type="region of interest" description="Disordered" evidence="7">
    <location>
        <begin position="301"/>
        <end position="330"/>
    </location>
</feature>
<feature type="transmembrane region" description="Helical" evidence="8">
    <location>
        <begin position="106"/>
        <end position="126"/>
    </location>
</feature>
<sequence>MADVLTAGTVDAPRDIAREPRRGGVWLVLGSQSSIHCGAAVATMLFPLAGPSGVVTLRLVIAAVLMLAVFRPALRGHGARDWALVGGFGVALAGMNLLFYEAIERMPIGPVVTLEVLGPLALSVLAGRRRGSWLWALLALAGVVLLGSGGLTAGRLDPVAVGCAFAAGAAWAGYIVLSARIGSRFPKRDGLALSMGVAALVALPVGVAQAGTALLDPVALALGAAVAVLSSALPYTLELSALRRLPTGTFSVLMSLGPAIAALAGFAILRQALTMLEVIAIVLVVAASAGAVRTGTAQGRRTADGAASIAASPSSRTRRLSSKIASRSRS</sequence>
<reference evidence="10" key="1">
    <citation type="submission" date="2021-04" db="EMBL/GenBank/DDBJ databases">
        <authorList>
            <person name="Hartkoorn R.C."/>
            <person name="Beaudoing E."/>
            <person name="Hot D."/>
        </authorList>
    </citation>
    <scope>NUCLEOTIDE SEQUENCE</scope>
    <source>
        <strain evidence="10">NRRL B-16292</strain>
    </source>
</reference>
<keyword evidence="11" id="KW-1185">Reference proteome</keyword>
<feature type="transmembrane region" description="Helical" evidence="8">
    <location>
        <begin position="218"/>
        <end position="237"/>
    </location>
</feature>
<dbReference type="PANTHER" id="PTHR42920:SF5">
    <property type="entry name" value="EAMA DOMAIN-CONTAINING PROTEIN"/>
    <property type="match status" value="1"/>
</dbReference>
<proteinExistence type="inferred from homology"/>
<dbReference type="EMBL" id="CP073720">
    <property type="protein sequence ID" value="UWP87158.1"/>
    <property type="molecule type" value="Genomic_DNA"/>
</dbReference>
<dbReference type="Proteomes" id="UP001059617">
    <property type="component" value="Chromosome"/>
</dbReference>
<feature type="transmembrane region" description="Helical" evidence="8">
    <location>
        <begin position="82"/>
        <end position="100"/>
    </location>
</feature>
<reference evidence="10" key="2">
    <citation type="submission" date="2022-09" db="EMBL/GenBank/DDBJ databases">
        <title>Biosynthetic gene clusters of Dactylosporangioum fulvum.</title>
        <authorList>
            <person name="Caradec T."/>
        </authorList>
    </citation>
    <scope>NUCLEOTIDE SEQUENCE</scope>
    <source>
        <strain evidence="10">NRRL B-16292</strain>
    </source>
</reference>
<feature type="transmembrane region" description="Helical" evidence="8">
    <location>
        <begin position="159"/>
        <end position="179"/>
    </location>
</feature>
<feature type="transmembrane region" description="Helical" evidence="8">
    <location>
        <begin position="133"/>
        <end position="153"/>
    </location>
</feature>
<gene>
    <name evidence="10" type="ORF">Dfulv_24110</name>
</gene>
<keyword evidence="6 8" id="KW-0472">Membrane</keyword>
<evidence type="ECO:0000256" key="1">
    <source>
        <dbReference type="ARBA" id="ARBA00004651"/>
    </source>
</evidence>
<name>A0ABY5WAR9_9ACTN</name>
<keyword evidence="5 8" id="KW-1133">Transmembrane helix</keyword>
<evidence type="ECO:0000256" key="4">
    <source>
        <dbReference type="ARBA" id="ARBA00022692"/>
    </source>
</evidence>
<dbReference type="InterPro" id="IPR037185">
    <property type="entry name" value="EmrE-like"/>
</dbReference>
<accession>A0ABY5WAR9</accession>
<feature type="transmembrane region" description="Helical" evidence="8">
    <location>
        <begin position="52"/>
        <end position="70"/>
    </location>
</feature>
<organism evidence="10 11">
    <name type="scientific">Dactylosporangium fulvum</name>
    <dbReference type="NCBI Taxonomy" id="53359"/>
    <lineage>
        <taxon>Bacteria</taxon>
        <taxon>Bacillati</taxon>
        <taxon>Actinomycetota</taxon>
        <taxon>Actinomycetes</taxon>
        <taxon>Micromonosporales</taxon>
        <taxon>Micromonosporaceae</taxon>
        <taxon>Dactylosporangium</taxon>
    </lineage>
</organism>
<evidence type="ECO:0000256" key="8">
    <source>
        <dbReference type="SAM" id="Phobius"/>
    </source>
</evidence>